<dbReference type="InterPro" id="IPR029032">
    <property type="entry name" value="AhpD-like"/>
</dbReference>
<reference evidence="1 2" key="1">
    <citation type="submission" date="2018-12" db="EMBL/GenBank/DDBJ databases">
        <title>The genome of Variovorax gossypii DSM 100435.</title>
        <authorList>
            <person name="Gao J."/>
            <person name="Sun J."/>
        </authorList>
    </citation>
    <scope>NUCLEOTIDE SEQUENCE [LARGE SCALE GENOMIC DNA]</scope>
    <source>
        <strain evidence="1 2">DSM 100435</strain>
    </source>
</reference>
<dbReference type="Proteomes" id="UP000267418">
    <property type="component" value="Unassembled WGS sequence"/>
</dbReference>
<dbReference type="SUPFAM" id="SSF69118">
    <property type="entry name" value="AhpD-like"/>
    <property type="match status" value="1"/>
</dbReference>
<dbReference type="NCBIfam" id="TIGR04029">
    <property type="entry name" value="CMD_Avi_7170"/>
    <property type="match status" value="1"/>
</dbReference>
<accession>A0A431TSU6</accession>
<keyword evidence="2" id="KW-1185">Reference proteome</keyword>
<protein>
    <submittedName>
        <fullName evidence="1">CMD domain protein</fullName>
    </submittedName>
</protein>
<dbReference type="Gene3D" id="1.20.1290.10">
    <property type="entry name" value="AhpD-like"/>
    <property type="match status" value="1"/>
</dbReference>
<proteinExistence type="predicted"/>
<comment type="caution">
    <text evidence="1">The sequence shown here is derived from an EMBL/GenBank/DDBJ whole genome shotgun (WGS) entry which is preliminary data.</text>
</comment>
<dbReference type="EMBL" id="RXOE01000001">
    <property type="protein sequence ID" value="RTQ37082.1"/>
    <property type="molecule type" value="Genomic_DNA"/>
</dbReference>
<evidence type="ECO:0000313" key="2">
    <source>
        <dbReference type="Proteomes" id="UP000267418"/>
    </source>
</evidence>
<gene>
    <name evidence="1" type="ORF">EJP69_04960</name>
</gene>
<sequence length="224" mass="23367">MNAIASSSSSSSFSSAPLAAAVPDVIDRLAGIEPGSHLDHIRSQREQARIHAQQSYLALFAPTPPLFGNFEIADRFAIAAFVAGLHSQADVARFYADALPGQGARAGVVEAIATETKRGAAQGPHGRYPAGSLSVEDAGGASYAVSDAQRAVLGERLSAGFEHAHLLVFHPRDASAAALQSLLDAGWSSTEIVTLSQLVAFLAFQIRVVSGLRALAQRPVTLVD</sequence>
<organism evidence="1 2">
    <name type="scientific">Variovorax gossypii</name>
    <dbReference type="NCBI Taxonomy" id="1679495"/>
    <lineage>
        <taxon>Bacteria</taxon>
        <taxon>Pseudomonadati</taxon>
        <taxon>Pseudomonadota</taxon>
        <taxon>Betaproteobacteria</taxon>
        <taxon>Burkholderiales</taxon>
        <taxon>Comamonadaceae</taxon>
        <taxon>Variovorax</taxon>
    </lineage>
</organism>
<dbReference type="AlphaFoldDB" id="A0A431TSU6"/>
<dbReference type="InterPro" id="IPR023982">
    <property type="entry name" value="CHP04029_CMD-like"/>
</dbReference>
<dbReference type="OrthoDB" id="8718286at2"/>
<evidence type="ECO:0000313" key="1">
    <source>
        <dbReference type="EMBL" id="RTQ37082.1"/>
    </source>
</evidence>
<dbReference type="RefSeq" id="WP_126468882.1">
    <property type="nucleotide sequence ID" value="NZ_RXOE01000001.1"/>
</dbReference>
<name>A0A431TSU6_9BURK</name>